<accession>A0A1N6RK21</accession>
<dbReference type="EMBL" id="FTMA01000001">
    <property type="protein sequence ID" value="SIQ29127.1"/>
    <property type="molecule type" value="Genomic_DNA"/>
</dbReference>
<evidence type="ECO:0000259" key="1">
    <source>
        <dbReference type="Pfam" id="PF04993"/>
    </source>
</evidence>
<evidence type="ECO:0000313" key="3">
    <source>
        <dbReference type="Proteomes" id="UP000186953"/>
    </source>
</evidence>
<protein>
    <submittedName>
        <fullName evidence="2">TfoX N-terminal domain-containing protein</fullName>
    </submittedName>
</protein>
<sequence>MAYSEYLVDRVRLRLKGKGELEEKKMMGGLIFMVNGKMCIGIMFNKKSKEDKLMVRVGQLNYEELLNKPGSKPMDFTGKPLRGFLFVGPDGFDTEDDLDFWVNKALEFNQLINA</sequence>
<dbReference type="Pfam" id="PF04993">
    <property type="entry name" value="TfoX_N"/>
    <property type="match status" value="1"/>
</dbReference>
<dbReference type="RefSeq" id="WP_076547437.1">
    <property type="nucleotide sequence ID" value="NZ_FTMA01000001.1"/>
</dbReference>
<feature type="domain" description="TfoX N-terminal" evidence="1">
    <location>
        <begin position="15"/>
        <end position="108"/>
    </location>
</feature>
<dbReference type="OrthoDB" id="214902at2"/>
<dbReference type="Proteomes" id="UP000186953">
    <property type="component" value="Unassembled WGS sequence"/>
</dbReference>
<proteinExistence type="predicted"/>
<dbReference type="AlphaFoldDB" id="A0A1N6RK21"/>
<dbReference type="Gene3D" id="3.30.1460.30">
    <property type="entry name" value="YgaC/TfoX-N like chaperone"/>
    <property type="match status" value="1"/>
</dbReference>
<gene>
    <name evidence="2" type="ORF">SAMN05421797_1011311</name>
</gene>
<name>A0A1N6RK21_9FLAO</name>
<dbReference type="SUPFAM" id="SSF159894">
    <property type="entry name" value="YgaC/TfoX-N like"/>
    <property type="match status" value="1"/>
</dbReference>
<organism evidence="2 3">
    <name type="scientific">Maribacter ulvicola</name>
    <dbReference type="NCBI Taxonomy" id="228959"/>
    <lineage>
        <taxon>Bacteria</taxon>
        <taxon>Pseudomonadati</taxon>
        <taxon>Bacteroidota</taxon>
        <taxon>Flavobacteriia</taxon>
        <taxon>Flavobacteriales</taxon>
        <taxon>Flavobacteriaceae</taxon>
        <taxon>Maribacter</taxon>
    </lineage>
</organism>
<reference evidence="3" key="1">
    <citation type="submission" date="2017-01" db="EMBL/GenBank/DDBJ databases">
        <authorList>
            <person name="Varghese N."/>
            <person name="Submissions S."/>
        </authorList>
    </citation>
    <scope>NUCLEOTIDE SEQUENCE [LARGE SCALE GENOMIC DNA]</scope>
    <source>
        <strain evidence="3">DSM 15366</strain>
    </source>
</reference>
<keyword evidence="3" id="KW-1185">Reference proteome</keyword>
<dbReference type="InterPro" id="IPR007076">
    <property type="entry name" value="TfoX_N"/>
</dbReference>
<dbReference type="STRING" id="228959.SAMN05421797_1011311"/>
<evidence type="ECO:0000313" key="2">
    <source>
        <dbReference type="EMBL" id="SIQ29127.1"/>
    </source>
</evidence>